<feature type="transmembrane region" description="Helical" evidence="1">
    <location>
        <begin position="131"/>
        <end position="152"/>
    </location>
</feature>
<dbReference type="PROSITE" id="PS50244">
    <property type="entry name" value="S5A_REDUCTASE"/>
    <property type="match status" value="1"/>
</dbReference>
<dbReference type="Proteomes" id="UP000273675">
    <property type="component" value="Unassembled WGS sequence"/>
</dbReference>
<dbReference type="InterPro" id="IPR010721">
    <property type="entry name" value="UstE-like"/>
</dbReference>
<gene>
    <name evidence="2" type="ORF">C7435_1761</name>
</gene>
<reference evidence="2 3" key="1">
    <citation type="submission" date="2018-10" db="EMBL/GenBank/DDBJ databases">
        <title>Genomic Encyclopedia of Type Strains, Phase IV (KMG-IV): sequencing the most valuable type-strain genomes for metagenomic binning, comparative biology and taxonomic classification.</title>
        <authorList>
            <person name="Goeker M."/>
        </authorList>
    </citation>
    <scope>NUCLEOTIDE SEQUENCE [LARGE SCALE GENOMIC DNA]</scope>
    <source>
        <strain evidence="2 3">DSM 4734</strain>
    </source>
</reference>
<comment type="caution">
    <text evidence="2">The sequence shown here is derived from an EMBL/GenBank/DDBJ whole genome shotgun (WGS) entry which is preliminary data.</text>
</comment>
<proteinExistence type="predicted"/>
<feature type="transmembrane region" description="Helical" evidence="1">
    <location>
        <begin position="99"/>
        <end position="119"/>
    </location>
</feature>
<name>A0A495D3E8_9PROT</name>
<keyword evidence="1" id="KW-0472">Membrane</keyword>
<keyword evidence="1" id="KW-1133">Transmembrane helix</keyword>
<feature type="transmembrane region" description="Helical" evidence="1">
    <location>
        <begin position="30"/>
        <end position="51"/>
    </location>
</feature>
<dbReference type="Gene3D" id="1.20.120.1630">
    <property type="match status" value="1"/>
</dbReference>
<dbReference type="EMBL" id="RBIM01000004">
    <property type="protein sequence ID" value="RKQ96431.1"/>
    <property type="molecule type" value="Genomic_DNA"/>
</dbReference>
<feature type="transmembrane region" description="Helical" evidence="1">
    <location>
        <begin position="6"/>
        <end position="23"/>
    </location>
</feature>
<dbReference type="RefSeq" id="WP_121210952.1">
    <property type="nucleotide sequence ID" value="NZ_RBIM01000004.1"/>
</dbReference>
<dbReference type="GO" id="GO:0016020">
    <property type="term" value="C:membrane"/>
    <property type="evidence" value="ECO:0007669"/>
    <property type="project" value="TreeGrafter"/>
</dbReference>
<evidence type="ECO:0000313" key="3">
    <source>
        <dbReference type="Proteomes" id="UP000273675"/>
    </source>
</evidence>
<sequence length="256" mass="28513">MIPYLLNLALILAVMVLAWPFSVPRKDPSYIDAIWPIGFLVLALSSLLFAGADGATWYVGLVAIWAVRLGHHLFTRWQHEGADKRYQKLLQRSPPGKEAIFMLVTVFLLQGVLLWVTALPIQHAVMEGGRFATPAAIAGVILFAIGLAFEVIGDRQLAAFKADPANKGQVMDAGLWRYTRHPNYFGNAVLFWGLWLIAVADGDGWWTVIGPLFLTFTLTRWTGAKILEDGLHESRPGYADYVARTPGFVPWWPKRG</sequence>
<protein>
    <submittedName>
        <fullName evidence="2">Steroid 5-alpha reductase family enzyme</fullName>
    </submittedName>
</protein>
<dbReference type="AlphaFoldDB" id="A0A495D3E8"/>
<organism evidence="2 3">
    <name type="scientific">Maricaulis maris</name>
    <dbReference type="NCBI Taxonomy" id="74318"/>
    <lineage>
        <taxon>Bacteria</taxon>
        <taxon>Pseudomonadati</taxon>
        <taxon>Pseudomonadota</taxon>
        <taxon>Alphaproteobacteria</taxon>
        <taxon>Maricaulales</taxon>
        <taxon>Maricaulaceae</taxon>
        <taxon>Maricaulis</taxon>
    </lineage>
</organism>
<dbReference type="PANTHER" id="PTHR32251">
    <property type="entry name" value="3-OXO-5-ALPHA-STEROID 4-DEHYDROGENASE"/>
    <property type="match status" value="1"/>
</dbReference>
<accession>A0A495D3E8</accession>
<evidence type="ECO:0000313" key="2">
    <source>
        <dbReference type="EMBL" id="RKQ96431.1"/>
    </source>
</evidence>
<dbReference type="OrthoDB" id="9779233at2"/>
<evidence type="ECO:0000256" key="1">
    <source>
        <dbReference type="SAM" id="Phobius"/>
    </source>
</evidence>
<keyword evidence="1" id="KW-0812">Transmembrane</keyword>
<dbReference type="Pfam" id="PF06966">
    <property type="entry name" value="DUF1295"/>
    <property type="match status" value="1"/>
</dbReference>
<dbReference type="PANTHER" id="PTHR32251:SF17">
    <property type="entry name" value="STEROID 5-ALPHA REDUCTASE C-TERMINAL DOMAIN-CONTAINING PROTEIN"/>
    <property type="match status" value="1"/>
</dbReference>